<dbReference type="RefSeq" id="WP_136565023.1">
    <property type="nucleotide sequence ID" value="NZ_SNTZ01000001.1"/>
</dbReference>
<dbReference type="Proteomes" id="UP000310406">
    <property type="component" value="Unassembled WGS sequence"/>
</dbReference>
<dbReference type="EMBL" id="SNTZ01000001">
    <property type="protein sequence ID" value="THV61241.1"/>
    <property type="molecule type" value="Genomic_DNA"/>
</dbReference>
<evidence type="ECO:0000313" key="9">
    <source>
        <dbReference type="Proteomes" id="UP000310406"/>
    </source>
</evidence>
<dbReference type="Pfam" id="PF04321">
    <property type="entry name" value="RmlD_sub_bind"/>
    <property type="match status" value="1"/>
</dbReference>
<dbReference type="GO" id="GO:0005829">
    <property type="term" value="C:cytosol"/>
    <property type="evidence" value="ECO:0007669"/>
    <property type="project" value="TreeGrafter"/>
</dbReference>
<dbReference type="Gene3D" id="3.90.25.10">
    <property type="entry name" value="UDP-galactose 4-epimerase, domain 1"/>
    <property type="match status" value="1"/>
</dbReference>
<comment type="pathway">
    <text evidence="1 6">Carbohydrate biosynthesis; dTDP-L-rhamnose biosynthesis.</text>
</comment>
<name>A0A4S8RTR5_9FLAO</name>
<comment type="catalytic activity">
    <reaction evidence="5">
        <text>dTDP-beta-L-rhamnose + NADP(+) = dTDP-4-dehydro-beta-L-rhamnose + NADPH + H(+)</text>
        <dbReference type="Rhea" id="RHEA:21796"/>
        <dbReference type="ChEBI" id="CHEBI:15378"/>
        <dbReference type="ChEBI" id="CHEBI:57510"/>
        <dbReference type="ChEBI" id="CHEBI:57783"/>
        <dbReference type="ChEBI" id="CHEBI:58349"/>
        <dbReference type="ChEBI" id="CHEBI:62830"/>
        <dbReference type="EC" id="1.1.1.133"/>
    </reaction>
</comment>
<evidence type="ECO:0000259" key="7">
    <source>
        <dbReference type="Pfam" id="PF04321"/>
    </source>
</evidence>
<dbReference type="SUPFAM" id="SSF51735">
    <property type="entry name" value="NAD(P)-binding Rossmann-fold domains"/>
    <property type="match status" value="1"/>
</dbReference>
<protein>
    <recommendedName>
        <fullName evidence="4 6">dTDP-4-dehydrorhamnose reductase</fullName>
        <ecNumber evidence="3 6">1.1.1.133</ecNumber>
    </recommendedName>
</protein>
<evidence type="ECO:0000256" key="5">
    <source>
        <dbReference type="ARBA" id="ARBA00048200"/>
    </source>
</evidence>
<evidence type="ECO:0000256" key="1">
    <source>
        <dbReference type="ARBA" id="ARBA00004781"/>
    </source>
</evidence>
<gene>
    <name evidence="8" type="primary">rfbD</name>
    <name evidence="8" type="ORF">EZV76_02635</name>
</gene>
<keyword evidence="6" id="KW-0521">NADP</keyword>
<proteinExistence type="inferred from homology"/>
<dbReference type="OrthoDB" id="9803892at2"/>
<comment type="function">
    <text evidence="6">Catalyzes the reduction of dTDP-6-deoxy-L-lyxo-4-hexulose to yield dTDP-L-rhamnose.</text>
</comment>
<keyword evidence="9" id="KW-1185">Reference proteome</keyword>
<dbReference type="NCBIfam" id="TIGR01214">
    <property type="entry name" value="rmlD"/>
    <property type="match status" value="1"/>
</dbReference>
<dbReference type="GO" id="GO:0008831">
    <property type="term" value="F:dTDP-4-dehydrorhamnose reductase activity"/>
    <property type="evidence" value="ECO:0007669"/>
    <property type="project" value="UniProtKB-EC"/>
</dbReference>
<dbReference type="UniPathway" id="UPA00124"/>
<accession>A0A4S8RTR5</accession>
<feature type="domain" description="RmlD-like substrate binding" evidence="7">
    <location>
        <begin position="3"/>
        <end position="257"/>
    </location>
</feature>
<comment type="similarity">
    <text evidence="2 6">Belongs to the dTDP-4-dehydrorhamnose reductase family.</text>
</comment>
<sequence length="258" mass="29169">MVRVIVTGAGGQLGQTLQEFSPNLKNAQFEFKTATDLDITDGMAVFELFESNTYDYCINCAAYTNVEQAEKTPEAAYQVNTEGAKNLAMACAKGKTTLIHISTDYVFDGEKEGSYTVKDEPNPINVYGLSKLKGEEYIRDILSDHHIIRTSWLYSKKYGHNFYRTIVQRANEGIDLYITDDQRGCPTNTETLGKFILNQMIEGNLPFGTYHCTDKVPMTWYSFAQKILKENGLSGKVRLELDRNYRTFAKRPKNSVLG</sequence>
<evidence type="ECO:0000256" key="4">
    <source>
        <dbReference type="ARBA" id="ARBA00017099"/>
    </source>
</evidence>
<dbReference type="InterPro" id="IPR029903">
    <property type="entry name" value="RmlD-like-bd"/>
</dbReference>
<dbReference type="EC" id="1.1.1.133" evidence="3 6"/>
<dbReference type="PANTHER" id="PTHR10491:SF4">
    <property type="entry name" value="METHIONINE ADENOSYLTRANSFERASE 2 SUBUNIT BETA"/>
    <property type="match status" value="1"/>
</dbReference>
<comment type="caution">
    <text evidence="8">The sequence shown here is derived from an EMBL/GenBank/DDBJ whole genome shotgun (WGS) entry which is preliminary data.</text>
</comment>
<dbReference type="InterPro" id="IPR005913">
    <property type="entry name" value="dTDP_dehydrorham_reduct"/>
</dbReference>
<evidence type="ECO:0000313" key="8">
    <source>
        <dbReference type="EMBL" id="THV61241.1"/>
    </source>
</evidence>
<keyword evidence="6 8" id="KW-0560">Oxidoreductase</keyword>
<evidence type="ECO:0000256" key="2">
    <source>
        <dbReference type="ARBA" id="ARBA00010944"/>
    </source>
</evidence>
<dbReference type="PANTHER" id="PTHR10491">
    <property type="entry name" value="DTDP-4-DEHYDRORHAMNOSE REDUCTASE"/>
    <property type="match status" value="1"/>
</dbReference>
<dbReference type="GO" id="GO:0019305">
    <property type="term" value="P:dTDP-rhamnose biosynthetic process"/>
    <property type="evidence" value="ECO:0007669"/>
    <property type="project" value="UniProtKB-UniPathway"/>
</dbReference>
<evidence type="ECO:0000256" key="3">
    <source>
        <dbReference type="ARBA" id="ARBA00012929"/>
    </source>
</evidence>
<dbReference type="CDD" id="cd05254">
    <property type="entry name" value="dTDP_HR_like_SDR_e"/>
    <property type="match status" value="1"/>
</dbReference>
<organism evidence="8 9">
    <name type="scientific">Flagellimonas alvinocaridis</name>
    <dbReference type="NCBI Taxonomy" id="2530200"/>
    <lineage>
        <taxon>Bacteria</taxon>
        <taxon>Pseudomonadati</taxon>
        <taxon>Bacteroidota</taxon>
        <taxon>Flavobacteriia</taxon>
        <taxon>Flavobacteriales</taxon>
        <taxon>Flavobacteriaceae</taxon>
        <taxon>Flagellimonas</taxon>
    </lineage>
</organism>
<dbReference type="AlphaFoldDB" id="A0A4S8RTR5"/>
<dbReference type="Gene3D" id="3.40.50.720">
    <property type="entry name" value="NAD(P)-binding Rossmann-like Domain"/>
    <property type="match status" value="1"/>
</dbReference>
<evidence type="ECO:0000256" key="6">
    <source>
        <dbReference type="RuleBase" id="RU364082"/>
    </source>
</evidence>
<reference evidence="8 9" key="1">
    <citation type="submission" date="2019-03" db="EMBL/GenBank/DDBJ databases">
        <title>Muricauda SCR12 sp.nov, a marine bacterium isolated from Pacific Ocean:the Okinawa trough.</title>
        <authorList>
            <person name="Liu L."/>
        </authorList>
    </citation>
    <scope>NUCLEOTIDE SEQUENCE [LARGE SCALE GENOMIC DNA]</scope>
    <source>
        <strain evidence="8 9">SCR12</strain>
    </source>
</reference>
<dbReference type="InterPro" id="IPR036291">
    <property type="entry name" value="NAD(P)-bd_dom_sf"/>
</dbReference>